<evidence type="ECO:0000313" key="2">
    <source>
        <dbReference type="Proteomes" id="UP000475214"/>
    </source>
</evidence>
<dbReference type="Proteomes" id="UP000475214">
    <property type="component" value="Unassembled WGS sequence"/>
</dbReference>
<proteinExistence type="predicted"/>
<dbReference type="AlphaFoldDB" id="A0A6L9S2L2"/>
<comment type="caution">
    <text evidence="1">The sequence shown here is derived from an EMBL/GenBank/DDBJ whole genome shotgun (WGS) entry which is preliminary data.</text>
</comment>
<dbReference type="EMBL" id="JAAGOA010000002">
    <property type="protein sequence ID" value="NED99288.1"/>
    <property type="molecule type" value="Genomic_DNA"/>
</dbReference>
<keyword evidence="2" id="KW-1185">Reference proteome</keyword>
<dbReference type="RefSeq" id="WP_163732860.1">
    <property type="nucleotide sequence ID" value="NZ_JAAGOA010000002.1"/>
</dbReference>
<protein>
    <submittedName>
        <fullName evidence="1">Helix-turn-helix domain-containing protein</fullName>
    </submittedName>
</protein>
<sequence>MENPFRERIAAIADPVERAVEIGKVLNGLPEMASDLRELRQAAVLELRAAGWSYGQIGQALGLHRNRVQQIAEGRSGKTRRPATENDA</sequence>
<reference evidence="1 2" key="1">
    <citation type="submission" date="2020-02" db="EMBL/GenBank/DDBJ databases">
        <authorList>
            <person name="Li X.-J."/>
            <person name="Han X.-M."/>
        </authorList>
    </citation>
    <scope>NUCLEOTIDE SEQUENCE [LARGE SCALE GENOMIC DNA]</scope>
    <source>
        <strain evidence="1 2">CCTCC AB 2017055</strain>
    </source>
</reference>
<name>A0A6L9S2L2_9ACTN</name>
<gene>
    <name evidence="1" type="ORF">G1H10_03825</name>
</gene>
<dbReference type="Pfam" id="PF13384">
    <property type="entry name" value="HTH_23"/>
    <property type="match status" value="1"/>
</dbReference>
<organism evidence="1 2">
    <name type="scientific">Phytoactinopolyspora halotolerans</name>
    <dbReference type="NCBI Taxonomy" id="1981512"/>
    <lineage>
        <taxon>Bacteria</taxon>
        <taxon>Bacillati</taxon>
        <taxon>Actinomycetota</taxon>
        <taxon>Actinomycetes</taxon>
        <taxon>Jiangellales</taxon>
        <taxon>Jiangellaceae</taxon>
        <taxon>Phytoactinopolyspora</taxon>
    </lineage>
</organism>
<evidence type="ECO:0000313" key="1">
    <source>
        <dbReference type="EMBL" id="NED99288.1"/>
    </source>
</evidence>
<accession>A0A6L9S2L2</accession>